<evidence type="ECO:0008006" key="4">
    <source>
        <dbReference type="Google" id="ProtNLM"/>
    </source>
</evidence>
<keyword evidence="1" id="KW-0472">Membrane</keyword>
<feature type="transmembrane region" description="Helical" evidence="1">
    <location>
        <begin position="44"/>
        <end position="67"/>
    </location>
</feature>
<reference evidence="3" key="1">
    <citation type="submission" date="2018-08" db="EMBL/GenBank/DDBJ databases">
        <authorList>
            <person name="Liu Z.-W."/>
            <person name="Du Z.-J."/>
        </authorList>
    </citation>
    <scope>NUCLEOTIDE SEQUENCE [LARGE SCALE GENOMIC DNA]</scope>
    <source>
        <strain evidence="3">H4X</strain>
    </source>
</reference>
<gene>
    <name evidence="2" type="ORF">DXT99_12000</name>
</gene>
<dbReference type="OrthoDB" id="1467785at2"/>
<sequence length="168" mass="19019">MENGYDRKTGYVFGGASSFWFLFVAIALIIWLSPLFIKQENSSIKTLLIGAAALLLGLCLRFTFYGTQVDPERGRIREYTSLLGYRTGDWEKLPDLKRLRFTSNNVSSRNTPNGISPTMRHTSTVYTIALFSYAATPDYVIKTENKKEALQDAQALAKILHLKVEDRL</sequence>
<evidence type="ECO:0000313" key="2">
    <source>
        <dbReference type="EMBL" id="RDV14999.1"/>
    </source>
</evidence>
<evidence type="ECO:0000313" key="3">
    <source>
        <dbReference type="Proteomes" id="UP000256708"/>
    </source>
</evidence>
<proteinExistence type="predicted"/>
<dbReference type="RefSeq" id="WP_115565791.1">
    <property type="nucleotide sequence ID" value="NZ_QRGR01000011.1"/>
</dbReference>
<name>A0A3D8LC31_9BACT</name>
<comment type="caution">
    <text evidence="2">The sequence shown here is derived from an EMBL/GenBank/DDBJ whole genome shotgun (WGS) entry which is preliminary data.</text>
</comment>
<dbReference type="EMBL" id="QRGR01000011">
    <property type="protein sequence ID" value="RDV14999.1"/>
    <property type="molecule type" value="Genomic_DNA"/>
</dbReference>
<accession>A0A3D8LC31</accession>
<organism evidence="2 3">
    <name type="scientific">Pontibacter diazotrophicus</name>
    <dbReference type="NCBI Taxonomy" id="1400979"/>
    <lineage>
        <taxon>Bacteria</taxon>
        <taxon>Pseudomonadati</taxon>
        <taxon>Bacteroidota</taxon>
        <taxon>Cytophagia</taxon>
        <taxon>Cytophagales</taxon>
        <taxon>Hymenobacteraceae</taxon>
        <taxon>Pontibacter</taxon>
    </lineage>
</organism>
<keyword evidence="1" id="KW-0812">Transmembrane</keyword>
<evidence type="ECO:0000256" key="1">
    <source>
        <dbReference type="SAM" id="Phobius"/>
    </source>
</evidence>
<dbReference type="AlphaFoldDB" id="A0A3D8LC31"/>
<feature type="transmembrane region" description="Helical" evidence="1">
    <location>
        <begin position="12"/>
        <end position="32"/>
    </location>
</feature>
<protein>
    <recommendedName>
        <fullName evidence="4">PH domain-containing protein</fullName>
    </recommendedName>
</protein>
<dbReference type="Proteomes" id="UP000256708">
    <property type="component" value="Unassembled WGS sequence"/>
</dbReference>
<keyword evidence="3" id="KW-1185">Reference proteome</keyword>
<keyword evidence="1" id="KW-1133">Transmembrane helix</keyword>